<accession>A0A484YM99</accession>
<evidence type="ECO:0000313" key="1">
    <source>
        <dbReference type="EMBL" id="VFS34819.1"/>
    </source>
</evidence>
<dbReference type="AlphaFoldDB" id="A0A484YM99"/>
<protein>
    <submittedName>
        <fullName evidence="1">Uncharacterized protein</fullName>
    </submittedName>
</protein>
<sequence>MAGLRFVGLRHHKQHLLMSPVQDVSPEILIHRQGTVIGFNQPQYQVKFRQNVTVQGFILCIPVPALAHPGQVSDNHAVTVATQTEAPHFPGAGVNITDRG</sequence>
<gene>
    <name evidence="1" type="ORF">NCTC9001_05011</name>
</gene>
<dbReference type="Proteomes" id="UP000372890">
    <property type="component" value="Unassembled WGS sequence"/>
</dbReference>
<evidence type="ECO:0000313" key="2">
    <source>
        <dbReference type="Proteomes" id="UP000372890"/>
    </source>
</evidence>
<organism evidence="1 2">
    <name type="scientific">Escherichia coli</name>
    <dbReference type="NCBI Taxonomy" id="562"/>
    <lineage>
        <taxon>Bacteria</taxon>
        <taxon>Pseudomonadati</taxon>
        <taxon>Pseudomonadota</taxon>
        <taxon>Gammaproteobacteria</taxon>
        <taxon>Enterobacterales</taxon>
        <taxon>Enterobacteriaceae</taxon>
        <taxon>Escherichia</taxon>
    </lineage>
</organism>
<name>A0A484YM99_ECOLX</name>
<reference evidence="1 2" key="1">
    <citation type="submission" date="2019-03" db="EMBL/GenBank/DDBJ databases">
        <authorList>
            <consortium name="Pathogen Informatics"/>
        </authorList>
    </citation>
    <scope>NUCLEOTIDE SEQUENCE [LARGE SCALE GENOMIC DNA]</scope>
    <source>
        <strain evidence="1 2">NCTC9001</strain>
    </source>
</reference>
<dbReference type="EMBL" id="CAADIS010000005">
    <property type="protein sequence ID" value="VFS34819.1"/>
    <property type="molecule type" value="Genomic_DNA"/>
</dbReference>
<proteinExistence type="predicted"/>